<dbReference type="PANTHER" id="PTHR24567:SF74">
    <property type="entry name" value="HTH-TYPE TRANSCRIPTIONAL REGULATOR ARCR"/>
    <property type="match status" value="1"/>
</dbReference>
<dbReference type="InterPro" id="IPR014710">
    <property type="entry name" value="RmlC-like_jellyroll"/>
</dbReference>
<evidence type="ECO:0000256" key="1">
    <source>
        <dbReference type="ARBA" id="ARBA00023015"/>
    </source>
</evidence>
<dbReference type="Pfam" id="PF00027">
    <property type="entry name" value="cNMP_binding"/>
    <property type="match status" value="1"/>
</dbReference>
<dbReference type="InterPro" id="IPR000595">
    <property type="entry name" value="cNMP-bd_dom"/>
</dbReference>
<reference evidence="6 7" key="1">
    <citation type="submission" date="2019-10" db="EMBL/GenBank/DDBJ databases">
        <title>Rubrobacter sp nov SCSIO 52915 isolated from a deep-sea sediment in the South China Sea.</title>
        <authorList>
            <person name="Chen R.W."/>
        </authorList>
    </citation>
    <scope>NUCLEOTIDE SEQUENCE [LARGE SCALE GENOMIC DNA]</scope>
    <source>
        <strain evidence="6 7">SCSIO 52915</strain>
    </source>
</reference>
<dbReference type="PROSITE" id="PS50042">
    <property type="entry name" value="CNMP_BINDING_3"/>
    <property type="match status" value="1"/>
</dbReference>
<dbReference type="CDD" id="cd00038">
    <property type="entry name" value="CAP_ED"/>
    <property type="match status" value="1"/>
</dbReference>
<dbReference type="EMBL" id="CP045121">
    <property type="protein sequence ID" value="QIN79557.1"/>
    <property type="molecule type" value="Genomic_DNA"/>
</dbReference>
<gene>
    <name evidence="6" type="ORF">GBA65_14675</name>
</gene>
<feature type="domain" description="Cyclic nucleotide-binding" evidence="4">
    <location>
        <begin position="22"/>
        <end position="94"/>
    </location>
</feature>
<dbReference type="InterPro" id="IPR018490">
    <property type="entry name" value="cNMP-bd_dom_sf"/>
</dbReference>
<dbReference type="RefSeq" id="WP_166397225.1">
    <property type="nucleotide sequence ID" value="NZ_CP045121.1"/>
</dbReference>
<keyword evidence="2" id="KW-0238">DNA-binding</keyword>
<keyword evidence="7" id="KW-1185">Reference proteome</keyword>
<dbReference type="Gene3D" id="2.60.120.10">
    <property type="entry name" value="Jelly Rolls"/>
    <property type="match status" value="1"/>
</dbReference>
<sequence length="237" mass="25839">MGSRRVEMDVRGQARLLSYVDAFQELPEEELLALARRTLDDYEYDARTGIFGPEDGCENVYVLKRGRVHVTRGDGPGSRATLDVIRSGSVFGTLDPDATQQGARAEAVVPSLVCTLPQQDLESVVRRSPGVGLALARSLDRRLRTIGELEARMRGKEAPARLAIIITRLVEDEGVVGRDGYKVPARYTHEELGAMIGSNRDTVTRALSRLRAAGLVETPDGTIVVPDLDALERTAEG</sequence>
<dbReference type="InterPro" id="IPR050397">
    <property type="entry name" value="Env_Response_Regulators"/>
</dbReference>
<dbReference type="SUPFAM" id="SSF46785">
    <property type="entry name" value="Winged helix' DNA-binding domain"/>
    <property type="match status" value="1"/>
</dbReference>
<dbReference type="PANTHER" id="PTHR24567">
    <property type="entry name" value="CRP FAMILY TRANSCRIPTIONAL REGULATORY PROTEIN"/>
    <property type="match status" value="1"/>
</dbReference>
<dbReference type="SUPFAM" id="SSF51206">
    <property type="entry name" value="cAMP-binding domain-like"/>
    <property type="match status" value="1"/>
</dbReference>
<dbReference type="KEGG" id="rmar:GBA65_14675"/>
<evidence type="ECO:0000256" key="2">
    <source>
        <dbReference type="ARBA" id="ARBA00023125"/>
    </source>
</evidence>
<dbReference type="GO" id="GO:0003700">
    <property type="term" value="F:DNA-binding transcription factor activity"/>
    <property type="evidence" value="ECO:0007669"/>
    <property type="project" value="TreeGrafter"/>
</dbReference>
<keyword evidence="1" id="KW-0805">Transcription regulation</keyword>
<dbReference type="AlphaFoldDB" id="A0A6G8PZL2"/>
<accession>A0A6G8PZL2</accession>
<dbReference type="GO" id="GO:0003677">
    <property type="term" value="F:DNA binding"/>
    <property type="evidence" value="ECO:0007669"/>
    <property type="project" value="UniProtKB-KW"/>
</dbReference>
<organism evidence="6 7">
    <name type="scientific">Rubrobacter marinus</name>
    <dbReference type="NCBI Taxonomy" id="2653852"/>
    <lineage>
        <taxon>Bacteria</taxon>
        <taxon>Bacillati</taxon>
        <taxon>Actinomycetota</taxon>
        <taxon>Rubrobacteria</taxon>
        <taxon>Rubrobacterales</taxon>
        <taxon>Rubrobacteraceae</taxon>
        <taxon>Rubrobacter</taxon>
    </lineage>
</organism>
<dbReference type="SMART" id="SM00100">
    <property type="entry name" value="cNMP"/>
    <property type="match status" value="1"/>
</dbReference>
<dbReference type="Pfam" id="PF13545">
    <property type="entry name" value="HTH_Crp_2"/>
    <property type="match status" value="1"/>
</dbReference>
<name>A0A6G8PZL2_9ACTN</name>
<dbReference type="SMART" id="SM00419">
    <property type="entry name" value="HTH_CRP"/>
    <property type="match status" value="1"/>
</dbReference>
<dbReference type="InterPro" id="IPR036388">
    <property type="entry name" value="WH-like_DNA-bd_sf"/>
</dbReference>
<feature type="domain" description="HTH crp-type" evidence="5">
    <location>
        <begin position="156"/>
        <end position="229"/>
    </location>
</feature>
<dbReference type="InterPro" id="IPR012318">
    <property type="entry name" value="HTH_CRP"/>
</dbReference>
<dbReference type="PROSITE" id="PS51063">
    <property type="entry name" value="HTH_CRP_2"/>
    <property type="match status" value="1"/>
</dbReference>
<evidence type="ECO:0000259" key="5">
    <source>
        <dbReference type="PROSITE" id="PS51063"/>
    </source>
</evidence>
<dbReference type="Gene3D" id="1.10.10.10">
    <property type="entry name" value="Winged helix-like DNA-binding domain superfamily/Winged helix DNA-binding domain"/>
    <property type="match status" value="1"/>
</dbReference>
<keyword evidence="3" id="KW-0804">Transcription</keyword>
<dbReference type="GO" id="GO:0005829">
    <property type="term" value="C:cytosol"/>
    <property type="evidence" value="ECO:0007669"/>
    <property type="project" value="TreeGrafter"/>
</dbReference>
<evidence type="ECO:0000259" key="4">
    <source>
        <dbReference type="PROSITE" id="PS50042"/>
    </source>
</evidence>
<proteinExistence type="predicted"/>
<protein>
    <submittedName>
        <fullName evidence="6">Helix-turn-helix domain-containing protein</fullName>
    </submittedName>
</protein>
<evidence type="ECO:0000313" key="7">
    <source>
        <dbReference type="Proteomes" id="UP000502706"/>
    </source>
</evidence>
<evidence type="ECO:0000313" key="6">
    <source>
        <dbReference type="EMBL" id="QIN79557.1"/>
    </source>
</evidence>
<evidence type="ECO:0000256" key="3">
    <source>
        <dbReference type="ARBA" id="ARBA00023163"/>
    </source>
</evidence>
<dbReference type="Proteomes" id="UP000502706">
    <property type="component" value="Chromosome"/>
</dbReference>
<dbReference type="InterPro" id="IPR036390">
    <property type="entry name" value="WH_DNA-bd_sf"/>
</dbReference>